<organism evidence="1 2">
    <name type="scientific">Aegilops tauschii subsp. strangulata</name>
    <name type="common">Goatgrass</name>
    <dbReference type="NCBI Taxonomy" id="200361"/>
    <lineage>
        <taxon>Eukaryota</taxon>
        <taxon>Viridiplantae</taxon>
        <taxon>Streptophyta</taxon>
        <taxon>Embryophyta</taxon>
        <taxon>Tracheophyta</taxon>
        <taxon>Spermatophyta</taxon>
        <taxon>Magnoliopsida</taxon>
        <taxon>Liliopsida</taxon>
        <taxon>Poales</taxon>
        <taxon>Poaceae</taxon>
        <taxon>BOP clade</taxon>
        <taxon>Pooideae</taxon>
        <taxon>Triticodae</taxon>
        <taxon>Triticeae</taxon>
        <taxon>Triticinae</taxon>
        <taxon>Aegilops</taxon>
    </lineage>
</organism>
<evidence type="ECO:0000313" key="2">
    <source>
        <dbReference type="Proteomes" id="UP000015105"/>
    </source>
</evidence>
<reference evidence="2" key="2">
    <citation type="journal article" date="2017" name="Nat. Plants">
        <title>The Aegilops tauschii genome reveals multiple impacts of transposons.</title>
        <authorList>
            <person name="Zhao G."/>
            <person name="Zou C."/>
            <person name="Li K."/>
            <person name="Wang K."/>
            <person name="Li T."/>
            <person name="Gao L."/>
            <person name="Zhang X."/>
            <person name="Wang H."/>
            <person name="Yang Z."/>
            <person name="Liu X."/>
            <person name="Jiang W."/>
            <person name="Mao L."/>
            <person name="Kong X."/>
            <person name="Jiao Y."/>
            <person name="Jia J."/>
        </authorList>
    </citation>
    <scope>NUCLEOTIDE SEQUENCE [LARGE SCALE GENOMIC DNA]</scope>
    <source>
        <strain evidence="2">cv. AL8/78</strain>
    </source>
</reference>
<proteinExistence type="predicted"/>
<dbReference type="Gramene" id="AET6Gv20701000.3">
    <property type="protein sequence ID" value="AET6Gv20701000.3"/>
    <property type="gene ID" value="AET6Gv20701000"/>
</dbReference>
<reference evidence="1" key="4">
    <citation type="submission" date="2019-03" db="UniProtKB">
        <authorList>
            <consortium name="EnsemblPlants"/>
        </authorList>
    </citation>
    <scope>IDENTIFICATION</scope>
</reference>
<keyword evidence="2" id="KW-1185">Reference proteome</keyword>
<dbReference type="AlphaFoldDB" id="A0A453PE59"/>
<accession>A0A453PE59</accession>
<reference evidence="1" key="3">
    <citation type="journal article" date="2017" name="Nature">
        <title>Genome sequence of the progenitor of the wheat D genome Aegilops tauschii.</title>
        <authorList>
            <person name="Luo M.C."/>
            <person name="Gu Y.Q."/>
            <person name="Puiu D."/>
            <person name="Wang H."/>
            <person name="Twardziok S.O."/>
            <person name="Deal K.R."/>
            <person name="Huo N."/>
            <person name="Zhu T."/>
            <person name="Wang L."/>
            <person name="Wang Y."/>
            <person name="McGuire P.E."/>
            <person name="Liu S."/>
            <person name="Long H."/>
            <person name="Ramasamy R.K."/>
            <person name="Rodriguez J.C."/>
            <person name="Van S.L."/>
            <person name="Yuan L."/>
            <person name="Wang Z."/>
            <person name="Xia Z."/>
            <person name="Xiao L."/>
            <person name="Anderson O.D."/>
            <person name="Ouyang S."/>
            <person name="Liang Y."/>
            <person name="Zimin A.V."/>
            <person name="Pertea G."/>
            <person name="Qi P."/>
            <person name="Bennetzen J.L."/>
            <person name="Dai X."/>
            <person name="Dawson M.W."/>
            <person name="Muller H.G."/>
            <person name="Kugler K."/>
            <person name="Rivarola-Duarte L."/>
            <person name="Spannagl M."/>
            <person name="Mayer K.F.X."/>
            <person name="Lu F.H."/>
            <person name="Bevan M.W."/>
            <person name="Leroy P."/>
            <person name="Li P."/>
            <person name="You F.M."/>
            <person name="Sun Q."/>
            <person name="Liu Z."/>
            <person name="Lyons E."/>
            <person name="Wicker T."/>
            <person name="Salzberg S.L."/>
            <person name="Devos K.M."/>
            <person name="Dvorak J."/>
        </authorList>
    </citation>
    <scope>NUCLEOTIDE SEQUENCE [LARGE SCALE GENOMIC DNA]</scope>
    <source>
        <strain evidence="1">cv. AL8/78</strain>
    </source>
</reference>
<dbReference type="Proteomes" id="UP000015105">
    <property type="component" value="Chromosome 6D"/>
</dbReference>
<dbReference type="EnsemblPlants" id="AET6Gv20701000.3">
    <property type="protein sequence ID" value="AET6Gv20701000.3"/>
    <property type="gene ID" value="AET6Gv20701000"/>
</dbReference>
<name>A0A453PE59_AEGTS</name>
<reference evidence="2" key="1">
    <citation type="journal article" date="2014" name="Science">
        <title>Ancient hybridizations among the ancestral genomes of bread wheat.</title>
        <authorList>
            <consortium name="International Wheat Genome Sequencing Consortium,"/>
            <person name="Marcussen T."/>
            <person name="Sandve S.R."/>
            <person name="Heier L."/>
            <person name="Spannagl M."/>
            <person name="Pfeifer M."/>
            <person name="Jakobsen K.S."/>
            <person name="Wulff B.B."/>
            <person name="Steuernagel B."/>
            <person name="Mayer K.F."/>
            <person name="Olsen O.A."/>
        </authorList>
    </citation>
    <scope>NUCLEOTIDE SEQUENCE [LARGE SCALE GENOMIC DNA]</scope>
    <source>
        <strain evidence="2">cv. AL8/78</strain>
    </source>
</reference>
<sequence>MSDLDKRYSIFLEKEDDPRPLHLWEMHAATLLIILEDLTKYYNNMPESAIL</sequence>
<protein>
    <submittedName>
        <fullName evidence="1">Uncharacterized protein</fullName>
    </submittedName>
</protein>
<reference evidence="1" key="5">
    <citation type="journal article" date="2021" name="G3 (Bethesda)">
        <title>Aegilops tauschii genome assembly Aet v5.0 features greater sequence contiguity and improved annotation.</title>
        <authorList>
            <person name="Wang L."/>
            <person name="Zhu T."/>
            <person name="Rodriguez J.C."/>
            <person name="Deal K.R."/>
            <person name="Dubcovsky J."/>
            <person name="McGuire P.E."/>
            <person name="Lux T."/>
            <person name="Spannagl M."/>
            <person name="Mayer K.F.X."/>
            <person name="Baldrich P."/>
            <person name="Meyers B.C."/>
            <person name="Huo N."/>
            <person name="Gu Y.Q."/>
            <person name="Zhou H."/>
            <person name="Devos K.M."/>
            <person name="Bennetzen J.L."/>
            <person name="Unver T."/>
            <person name="Budak H."/>
            <person name="Gulick P.J."/>
            <person name="Galiba G."/>
            <person name="Kalapos B."/>
            <person name="Nelson D.R."/>
            <person name="Li P."/>
            <person name="You F.M."/>
            <person name="Luo M.C."/>
            <person name="Dvorak J."/>
        </authorList>
    </citation>
    <scope>NUCLEOTIDE SEQUENCE [LARGE SCALE GENOMIC DNA]</scope>
    <source>
        <strain evidence="1">cv. AL8/78</strain>
    </source>
</reference>
<evidence type="ECO:0000313" key="1">
    <source>
        <dbReference type="EnsemblPlants" id="AET6Gv20701000.3"/>
    </source>
</evidence>